<proteinExistence type="predicted"/>
<feature type="transmembrane region" description="Helical" evidence="1">
    <location>
        <begin position="47"/>
        <end position="73"/>
    </location>
</feature>
<evidence type="ECO:0000313" key="2">
    <source>
        <dbReference type="Proteomes" id="UP001652661"/>
    </source>
</evidence>
<accession>A0ABM4GIY2</accession>
<feature type="transmembrane region" description="Helical" evidence="1">
    <location>
        <begin position="7"/>
        <end position="27"/>
    </location>
</feature>
<dbReference type="RefSeq" id="XP_070142681.1">
    <property type="nucleotide sequence ID" value="XM_070286580.1"/>
</dbReference>
<protein>
    <submittedName>
        <fullName evidence="3">Uncharacterized protein isoform X2</fullName>
    </submittedName>
</protein>
<dbReference type="GeneID" id="108075554"/>
<keyword evidence="1" id="KW-0812">Transmembrane</keyword>
<sequence length="96" mass="11092">MLPNSKLKMLFMNVFFILFNVANLNVYHLYADLKSVKVQVDLSTQELWIREIFIFLICGLIVVRFLLCFVGLASRVVAMLSCLCPPLLFRPLTMSF</sequence>
<keyword evidence="1" id="KW-0472">Membrane</keyword>
<keyword evidence="1" id="KW-1133">Transmembrane helix</keyword>
<evidence type="ECO:0000313" key="3">
    <source>
        <dbReference type="RefSeq" id="XP_070142681.1"/>
    </source>
</evidence>
<evidence type="ECO:0000256" key="1">
    <source>
        <dbReference type="SAM" id="Phobius"/>
    </source>
</evidence>
<gene>
    <name evidence="3" type="primary">LOC108075554</name>
</gene>
<name>A0ABM4GIY2_DROKI</name>
<dbReference type="Proteomes" id="UP001652661">
    <property type="component" value="Chromosome 3R"/>
</dbReference>
<keyword evidence="2" id="KW-1185">Reference proteome</keyword>
<organism evidence="2 3">
    <name type="scientific">Drosophila kikkawai</name>
    <name type="common">Fruit fly</name>
    <dbReference type="NCBI Taxonomy" id="30033"/>
    <lineage>
        <taxon>Eukaryota</taxon>
        <taxon>Metazoa</taxon>
        <taxon>Ecdysozoa</taxon>
        <taxon>Arthropoda</taxon>
        <taxon>Hexapoda</taxon>
        <taxon>Insecta</taxon>
        <taxon>Pterygota</taxon>
        <taxon>Neoptera</taxon>
        <taxon>Endopterygota</taxon>
        <taxon>Diptera</taxon>
        <taxon>Brachycera</taxon>
        <taxon>Muscomorpha</taxon>
        <taxon>Ephydroidea</taxon>
        <taxon>Drosophilidae</taxon>
        <taxon>Drosophila</taxon>
        <taxon>Sophophora</taxon>
    </lineage>
</organism>
<reference evidence="3" key="1">
    <citation type="submission" date="2025-08" db="UniProtKB">
        <authorList>
            <consortium name="RefSeq"/>
        </authorList>
    </citation>
    <scope>IDENTIFICATION</scope>
    <source>
        <strain evidence="3">14028-0561.14</strain>
        <tissue evidence="3">Whole fly</tissue>
    </source>
</reference>